<sequence>MRVSRSLTIKQMAMVAAVVMVFVFIFCTVLLFHLVQQNRYNTATQLESIARSVREPLSAAILKADLPGAEAILASIKPAGVVQRADVVLPNQFQALRMSFIPERPVPVMVTRLFELPVQISLPVYSLERPANPQPLAYLVLQADSFRMYKFVMSTLSTLVTIYLLLSLMLTVAISWCVNRLILHPLRKIARELNDIPQQDLIGHQLALPRLHHDDEIGMLVRSYNLNQQMLKRHSEELTGNAMRFPVSELPNKAFLMGLLEQVVARQQTTALMIVTCETLRDTAGVLKEAQREILLLTLVEKLKSVISPRMVLAQISGYDFAIVAHGVKEPWHAITLGQQVLTIINERLPVQGIQLRPSCSIGVAMFYGDLSAEQLYVRAVSAAFTARRKGKNQIQFFDPEQMAQAQKRLTEESDILTAMENHQFALWLQPQVAIASGKVVSAEALLRLQQPDGSWALPEGLIERIESCGLMVTVGRWVLEESCRLLAAWQERGMAMPLSVNLSALQLMHPTMVSDMLELLARYRIQPGTLILEVTESRRIDDPHAAVAILRPLRNAGVRIALDDFGMGYAGLRQLQHMKSLPVDVLKIDKMFVDGLPEDNSMITAIIQLARSLNLQTIAEGVENKAQRDWLAQAGVDIAQGYLFAHAVTAETFQEQYLTHK</sequence>
<dbReference type="PANTHER" id="PTHR33121">
    <property type="entry name" value="CYCLIC DI-GMP PHOSPHODIESTERASE PDEF"/>
    <property type="match status" value="1"/>
</dbReference>
<dbReference type="InterPro" id="IPR033419">
    <property type="entry name" value="GAPES3"/>
</dbReference>
<dbReference type="Pfam" id="PF17154">
    <property type="entry name" value="GAPES3"/>
    <property type="match status" value="1"/>
</dbReference>
<dbReference type="Pfam" id="PF00563">
    <property type="entry name" value="EAL"/>
    <property type="match status" value="1"/>
</dbReference>
<dbReference type="EMBL" id="JADWND010000006">
    <property type="protein sequence ID" value="MBJ8382149.1"/>
    <property type="molecule type" value="Genomic_DNA"/>
</dbReference>
<dbReference type="SMART" id="SM00052">
    <property type="entry name" value="EAL"/>
    <property type="match status" value="1"/>
</dbReference>
<feature type="domain" description="GGDEF" evidence="4">
    <location>
        <begin position="268"/>
        <end position="400"/>
    </location>
</feature>
<dbReference type="NCBIfam" id="NF008807">
    <property type="entry name" value="PRK11829.1"/>
    <property type="match status" value="1"/>
</dbReference>
<dbReference type="SMART" id="SM00267">
    <property type="entry name" value="GGDEF"/>
    <property type="match status" value="1"/>
</dbReference>
<dbReference type="SUPFAM" id="SSF55073">
    <property type="entry name" value="Nucleotide cyclase"/>
    <property type="match status" value="1"/>
</dbReference>
<dbReference type="Pfam" id="PF00990">
    <property type="entry name" value="GGDEF"/>
    <property type="match status" value="1"/>
</dbReference>
<dbReference type="PROSITE" id="PS50887">
    <property type="entry name" value="GGDEF"/>
    <property type="match status" value="1"/>
</dbReference>
<keyword evidence="1" id="KW-0812">Transmembrane</keyword>
<keyword evidence="6" id="KW-1185">Reference proteome</keyword>
<dbReference type="CDD" id="cd01948">
    <property type="entry name" value="EAL"/>
    <property type="match status" value="1"/>
</dbReference>
<dbReference type="Gene3D" id="3.30.70.270">
    <property type="match status" value="1"/>
</dbReference>
<keyword evidence="1" id="KW-1133">Transmembrane helix</keyword>
<feature type="transmembrane region" description="Helical" evidence="1">
    <location>
        <begin position="151"/>
        <end position="178"/>
    </location>
</feature>
<feature type="transmembrane region" description="Helical" evidence="1">
    <location>
        <begin position="12"/>
        <end position="35"/>
    </location>
</feature>
<dbReference type="InterPro" id="IPR050706">
    <property type="entry name" value="Cyclic-di-GMP_PDE-like"/>
</dbReference>
<dbReference type="PROSITE" id="PS50883">
    <property type="entry name" value="EAL"/>
    <property type="match status" value="1"/>
</dbReference>
<evidence type="ECO:0000259" key="2">
    <source>
        <dbReference type="PROSITE" id="PS50883"/>
    </source>
</evidence>
<proteinExistence type="predicted"/>
<evidence type="ECO:0000313" key="5">
    <source>
        <dbReference type="EMBL" id="MBJ8382149.1"/>
    </source>
</evidence>
<dbReference type="Gene3D" id="6.10.340.10">
    <property type="match status" value="1"/>
</dbReference>
<dbReference type="InterPro" id="IPR043128">
    <property type="entry name" value="Rev_trsase/Diguanyl_cyclase"/>
</dbReference>
<accession>A0ABS0ZTR6</accession>
<dbReference type="InterPro" id="IPR035919">
    <property type="entry name" value="EAL_sf"/>
</dbReference>
<dbReference type="InterPro" id="IPR000160">
    <property type="entry name" value="GGDEF_dom"/>
</dbReference>
<dbReference type="SUPFAM" id="SSF141868">
    <property type="entry name" value="EAL domain-like"/>
    <property type="match status" value="1"/>
</dbReference>
<reference evidence="5 6" key="1">
    <citation type="submission" date="2020-11" db="EMBL/GenBank/DDBJ databases">
        <title>Enhanced detection system for hospital associated transmission using whole genome sequencing surveillance.</title>
        <authorList>
            <person name="Harrison L.H."/>
            <person name="Van Tyne D."/>
            <person name="Marsh J.W."/>
            <person name="Griffith M.P."/>
            <person name="Snyder D.J."/>
            <person name="Cooper V.S."/>
            <person name="Mustapha M."/>
        </authorList>
    </citation>
    <scope>NUCLEOTIDE SEQUENCE [LARGE SCALE GENOMIC DNA]</scope>
    <source>
        <strain evidence="5 6">CB00117</strain>
    </source>
</reference>
<keyword evidence="1" id="KW-0472">Membrane</keyword>
<evidence type="ECO:0000259" key="4">
    <source>
        <dbReference type="PROSITE" id="PS50887"/>
    </source>
</evidence>
<dbReference type="InterPro" id="IPR003660">
    <property type="entry name" value="HAMP_dom"/>
</dbReference>
<dbReference type="Proteomes" id="UP000746649">
    <property type="component" value="Unassembled WGS sequence"/>
</dbReference>
<evidence type="ECO:0000256" key="1">
    <source>
        <dbReference type="SAM" id="Phobius"/>
    </source>
</evidence>
<evidence type="ECO:0000313" key="6">
    <source>
        <dbReference type="Proteomes" id="UP000746649"/>
    </source>
</evidence>
<dbReference type="InterPro" id="IPR029787">
    <property type="entry name" value="Nucleotide_cyclase"/>
</dbReference>
<name>A0ABS0ZTR6_9ENTR</name>
<feature type="domain" description="EAL" evidence="2">
    <location>
        <begin position="409"/>
        <end position="662"/>
    </location>
</feature>
<dbReference type="PROSITE" id="PS50885">
    <property type="entry name" value="HAMP"/>
    <property type="match status" value="1"/>
</dbReference>
<organism evidence="5 6">
    <name type="scientific">Citrobacter sedlakii</name>
    <dbReference type="NCBI Taxonomy" id="67826"/>
    <lineage>
        <taxon>Bacteria</taxon>
        <taxon>Pseudomonadati</taxon>
        <taxon>Pseudomonadota</taxon>
        <taxon>Gammaproteobacteria</taxon>
        <taxon>Enterobacterales</taxon>
        <taxon>Enterobacteriaceae</taxon>
        <taxon>Citrobacter</taxon>
        <taxon>Citrobacter freundii complex</taxon>
    </lineage>
</organism>
<gene>
    <name evidence="5" type="primary">hmsP</name>
    <name evidence="5" type="ORF">I6M88_14395</name>
</gene>
<protein>
    <submittedName>
        <fullName evidence="5">Biofilm formation regulator HmsP</fullName>
    </submittedName>
</protein>
<dbReference type="PANTHER" id="PTHR33121:SF77">
    <property type="entry name" value="CYCLIC DI-GMP PHOSPHODIESTERASE PDEK-RELATED"/>
    <property type="match status" value="1"/>
</dbReference>
<dbReference type="Gene3D" id="3.20.20.450">
    <property type="entry name" value="EAL domain"/>
    <property type="match status" value="1"/>
</dbReference>
<comment type="caution">
    <text evidence="5">The sequence shown here is derived from an EMBL/GenBank/DDBJ whole genome shotgun (WGS) entry which is preliminary data.</text>
</comment>
<feature type="domain" description="HAMP" evidence="3">
    <location>
        <begin position="180"/>
        <end position="236"/>
    </location>
</feature>
<dbReference type="RefSeq" id="WP_200035560.1">
    <property type="nucleotide sequence ID" value="NZ_JADWND010000006.1"/>
</dbReference>
<evidence type="ECO:0000259" key="3">
    <source>
        <dbReference type="PROSITE" id="PS50885"/>
    </source>
</evidence>
<dbReference type="InterPro" id="IPR001633">
    <property type="entry name" value="EAL_dom"/>
</dbReference>